<dbReference type="GO" id="GO:0043758">
    <property type="term" value="F:acetate-CoA ligase (ADP-forming) activity"/>
    <property type="evidence" value="ECO:0007669"/>
    <property type="project" value="InterPro"/>
</dbReference>
<reference evidence="2 3" key="1">
    <citation type="submission" date="2018-05" db="EMBL/GenBank/DDBJ databases">
        <title>Evolution of GPA BGCs.</title>
        <authorList>
            <person name="Waglechner N."/>
            <person name="Wright G.D."/>
        </authorList>
    </citation>
    <scope>NUCLEOTIDE SEQUENCE [LARGE SCALE GENOMIC DNA]</scope>
    <source>
        <strain evidence="2 3">A82846</strain>
    </source>
</reference>
<dbReference type="PANTHER" id="PTHR42793:SF1">
    <property type="entry name" value="PEPTIDYL-LYSINE N-ACETYLTRANSFERASE PATZ"/>
    <property type="match status" value="1"/>
</dbReference>
<dbReference type="Gene3D" id="3.30.470.20">
    <property type="entry name" value="ATP-grasp fold, B domain"/>
    <property type="match status" value="1"/>
</dbReference>
<dbReference type="SUPFAM" id="SSF56059">
    <property type="entry name" value="Glutathione synthetase ATP-binding domain-like"/>
    <property type="match status" value="1"/>
</dbReference>
<dbReference type="InterPro" id="IPR003781">
    <property type="entry name" value="CoA-bd"/>
</dbReference>
<dbReference type="InterPro" id="IPR016181">
    <property type="entry name" value="Acyl_CoA_acyltransferase"/>
</dbReference>
<comment type="caution">
    <text evidence="2">The sequence shown here is derived from an EMBL/GenBank/DDBJ whole genome shotgun (WGS) entry which is preliminary data.</text>
</comment>
<dbReference type="Gene3D" id="3.40.50.261">
    <property type="entry name" value="Succinyl-CoA synthetase domains"/>
    <property type="match status" value="2"/>
</dbReference>
<dbReference type="GO" id="GO:0005524">
    <property type="term" value="F:ATP binding"/>
    <property type="evidence" value="ECO:0007669"/>
    <property type="project" value="InterPro"/>
</dbReference>
<dbReference type="AlphaFoldDB" id="A0A428ZAW9"/>
<dbReference type="EMBL" id="QHKI01000013">
    <property type="protein sequence ID" value="RSM85130.1"/>
    <property type="molecule type" value="Genomic_DNA"/>
</dbReference>
<name>A0A428ZAW9_KIBAR</name>
<dbReference type="InterPro" id="IPR036291">
    <property type="entry name" value="NAD(P)-bd_dom_sf"/>
</dbReference>
<dbReference type="SUPFAM" id="SSF52210">
    <property type="entry name" value="Succinyl-CoA synthetase domains"/>
    <property type="match status" value="2"/>
</dbReference>
<dbReference type="SUPFAM" id="SSF51735">
    <property type="entry name" value="NAD(P)-binding Rossmann-fold domains"/>
    <property type="match status" value="1"/>
</dbReference>
<accession>A0A428ZAW9</accession>
<dbReference type="Gene3D" id="3.40.630.30">
    <property type="match status" value="1"/>
</dbReference>
<dbReference type="PANTHER" id="PTHR42793">
    <property type="entry name" value="COA BINDING DOMAIN CONTAINING PROTEIN"/>
    <property type="match status" value="1"/>
</dbReference>
<dbReference type="InterPro" id="IPR016102">
    <property type="entry name" value="Succinyl-CoA_synth-like"/>
</dbReference>
<proteinExistence type="predicted"/>
<keyword evidence="2" id="KW-0808">Transferase</keyword>
<evidence type="ECO:0000259" key="1">
    <source>
        <dbReference type="PROSITE" id="PS51186"/>
    </source>
</evidence>
<dbReference type="Pfam" id="PF13380">
    <property type="entry name" value="CoA_binding_2"/>
    <property type="match status" value="1"/>
</dbReference>
<dbReference type="Gene3D" id="3.30.1490.20">
    <property type="entry name" value="ATP-grasp fold, A domain"/>
    <property type="match status" value="1"/>
</dbReference>
<protein>
    <submittedName>
        <fullName evidence="2">GNAT family N-acetyltransferase</fullName>
    </submittedName>
</protein>
<dbReference type="InterPro" id="IPR013815">
    <property type="entry name" value="ATP_grasp_subdomain_1"/>
</dbReference>
<dbReference type="Pfam" id="PF19045">
    <property type="entry name" value="Ligase_CoA_2"/>
    <property type="match status" value="1"/>
</dbReference>
<dbReference type="SUPFAM" id="SSF55729">
    <property type="entry name" value="Acyl-CoA N-acyltransferases (Nat)"/>
    <property type="match status" value="1"/>
</dbReference>
<sequence length="870" mass="91417">MSKVLLADGAMVTIRQLTAADHDQVVALHKAMPDEDRYLRFFSMSMPPIDSFVTKILAEDNEGHVGVGVFDGPVLLGMAAYVVIRNSSPVTADVALVVAHQVQHHGIGTILLEHLGSLARSHGIQQFTADVLPGNLRMLRVFSDMGLSVHTKPDFDVVKVDIDLVPDEGYLDAVAVRERVAATASLQPLLRPDSVTVIGAGRKPESIGHAVLSNIVAGGFTGTVTAVNPHAHEVLGVPCYPSVPAIPDAPELAVICVPARSVAEVAVECGKVGVRALLVISSGLSTDPDQAKRLLETVRQYGMRMVGPNCLGVVNSEVQLDASFAAGGLTVGEIGVVTQSGGIAIAVLEQLRRLGLGVSTLVSTGDKYDVSGNDLLHWWENDTRTKVAVLYMESFGNPRKFSRLARHLARGKPVLAIRAGSTEAGQRAAASHTAATATPTVLREALFRQAGVLAVDQLSELTGAIAVLSRQPLPKGNGVAVISNAGGAGVLAADACVQNGLEVAALSEHTQRELRSVLPGLASVHNPVDTTAVVADEVFNQALRIVLADEQIDAVIAIAAPTALGDPAGAIAAETNKPLVAVRLGQGNAVDWLNGVPCFADPAAAARALGLAAERAAWLSRPAGHVPDLPAIDANLARQVIRDYLAVHVQGGWLEPEEVVTLLRAFGLPVLGEVFAPDAETALAAQRQFDAPVAMKAVAAGLLHKSRGGGVRLGLAGPDDVRAAFDEFADRFGTALHGVVVQPMVPPGRELLIGVTSDPTFGPLVVFGLGGVDTDMLDDRTARLVPVTDVDADEMLDSVRSAPALFTSDVDKEMVRDVLLRVARLAELLPEVAELDINPLVVGRDGGIVVDARVRVEPVPYVDPYLRRLR</sequence>
<organism evidence="2 3">
    <name type="scientific">Kibdelosporangium aridum</name>
    <dbReference type="NCBI Taxonomy" id="2030"/>
    <lineage>
        <taxon>Bacteria</taxon>
        <taxon>Bacillati</taxon>
        <taxon>Actinomycetota</taxon>
        <taxon>Actinomycetes</taxon>
        <taxon>Pseudonocardiales</taxon>
        <taxon>Pseudonocardiaceae</taxon>
        <taxon>Kibdelosporangium</taxon>
    </lineage>
</organism>
<dbReference type="Gene3D" id="3.40.50.720">
    <property type="entry name" value="NAD(P)-binding Rossmann-like Domain"/>
    <property type="match status" value="1"/>
</dbReference>
<dbReference type="InterPro" id="IPR032875">
    <property type="entry name" value="Succ_CoA_lig_flav_dom"/>
</dbReference>
<dbReference type="Pfam" id="PF13549">
    <property type="entry name" value="ATP-grasp_5"/>
    <property type="match status" value="1"/>
</dbReference>
<dbReference type="PROSITE" id="PS51186">
    <property type="entry name" value="GNAT"/>
    <property type="match status" value="1"/>
</dbReference>
<dbReference type="OrthoDB" id="190266at2"/>
<evidence type="ECO:0000313" key="2">
    <source>
        <dbReference type="EMBL" id="RSM85130.1"/>
    </source>
</evidence>
<dbReference type="Pfam" id="PF13607">
    <property type="entry name" value="Succ_CoA_lig"/>
    <property type="match status" value="1"/>
</dbReference>
<dbReference type="InterPro" id="IPR043938">
    <property type="entry name" value="Ligase_CoA_dom"/>
</dbReference>
<feature type="domain" description="N-acetyltransferase" evidence="1">
    <location>
        <begin position="12"/>
        <end position="177"/>
    </location>
</feature>
<dbReference type="RefSeq" id="WP_037267477.1">
    <property type="nucleotide sequence ID" value="NZ_QHKI01000013.1"/>
</dbReference>
<dbReference type="Proteomes" id="UP000287547">
    <property type="component" value="Unassembled WGS sequence"/>
</dbReference>
<dbReference type="GO" id="GO:0016747">
    <property type="term" value="F:acyltransferase activity, transferring groups other than amino-acyl groups"/>
    <property type="evidence" value="ECO:0007669"/>
    <property type="project" value="InterPro"/>
</dbReference>
<dbReference type="InterPro" id="IPR000182">
    <property type="entry name" value="GNAT_dom"/>
</dbReference>
<evidence type="ECO:0000313" key="3">
    <source>
        <dbReference type="Proteomes" id="UP000287547"/>
    </source>
</evidence>
<gene>
    <name evidence="2" type="ORF">DMH04_17630</name>
</gene>
<dbReference type="Pfam" id="PF00583">
    <property type="entry name" value="Acetyltransf_1"/>
    <property type="match status" value="1"/>
</dbReference>
<dbReference type="SMART" id="SM00881">
    <property type="entry name" value="CoA_binding"/>
    <property type="match status" value="1"/>
</dbReference>